<sequence length="412" mass="46849">MSQSVLILGSVWPEPGSSAAGRRMMQLISLFQQEGWKIIFGTTAAESPHAADLEGRGIRSLALSVNSSSFDDILHSLNPSMVLFDRFIMEEQFGWRVAEQCPDALRILDTEDLHCLRRARGRAVKAGRPFRLQELLQDDSAKREVASILRCDLSLIISSFEMDLLQGMFGVDGALLHYLPFLLEPLDEDSQRRWPSFAERRHFVTIGNFRHPPNWDAVRYLKQDIWPLIRRRLPEEELHIYGAYPSQKVWQLHKPEEGFVIQGRAEDAAAVVRQARVSLAPLRFGAGLKGKLVEAMQCGTPSVTTTVGAEGMAGDLPWSGDIAEKKRDIASAAVKLYTDRNVWQEAQQKGRDIINRRFTGDDFSERFIDRLRSIQKNMEAHRQSNFMGSLLMHHTAASTKYMSKWIEEKNRK</sequence>
<evidence type="ECO:0000313" key="1">
    <source>
        <dbReference type="EMBL" id="SMO78936.1"/>
    </source>
</evidence>
<accession>A0A521E4S1</accession>
<organism evidence="1 2">
    <name type="scientific">Fodinibius sediminis</name>
    <dbReference type="NCBI Taxonomy" id="1214077"/>
    <lineage>
        <taxon>Bacteria</taxon>
        <taxon>Pseudomonadati</taxon>
        <taxon>Balneolota</taxon>
        <taxon>Balneolia</taxon>
        <taxon>Balneolales</taxon>
        <taxon>Balneolaceae</taxon>
        <taxon>Fodinibius</taxon>
    </lineage>
</organism>
<dbReference type="EMBL" id="FXTH01000013">
    <property type="protein sequence ID" value="SMO78936.1"/>
    <property type="molecule type" value="Genomic_DNA"/>
</dbReference>
<dbReference type="RefSeq" id="WP_142715259.1">
    <property type="nucleotide sequence ID" value="NZ_FXTH01000013.1"/>
</dbReference>
<dbReference type="Proteomes" id="UP000317593">
    <property type="component" value="Unassembled WGS sequence"/>
</dbReference>
<keyword evidence="1" id="KW-0808">Transferase</keyword>
<keyword evidence="2" id="KW-1185">Reference proteome</keyword>
<dbReference type="Gene3D" id="3.40.50.2000">
    <property type="entry name" value="Glycogen Phosphorylase B"/>
    <property type="match status" value="1"/>
</dbReference>
<dbReference type="GO" id="GO:0016740">
    <property type="term" value="F:transferase activity"/>
    <property type="evidence" value="ECO:0007669"/>
    <property type="project" value="UniProtKB-KW"/>
</dbReference>
<gene>
    <name evidence="1" type="ORF">SAMN06265218_11364</name>
</gene>
<dbReference type="OrthoDB" id="9807209at2"/>
<reference evidence="1 2" key="1">
    <citation type="submission" date="2017-05" db="EMBL/GenBank/DDBJ databases">
        <authorList>
            <person name="Varghese N."/>
            <person name="Submissions S."/>
        </authorList>
    </citation>
    <scope>NUCLEOTIDE SEQUENCE [LARGE SCALE GENOMIC DNA]</scope>
    <source>
        <strain evidence="1 2">DSM 21194</strain>
    </source>
</reference>
<dbReference type="SUPFAM" id="SSF53756">
    <property type="entry name" value="UDP-Glycosyltransferase/glycogen phosphorylase"/>
    <property type="match status" value="1"/>
</dbReference>
<proteinExistence type="predicted"/>
<dbReference type="CDD" id="cd03801">
    <property type="entry name" value="GT4_PimA-like"/>
    <property type="match status" value="1"/>
</dbReference>
<name>A0A521E4S1_9BACT</name>
<dbReference type="AlphaFoldDB" id="A0A521E4S1"/>
<evidence type="ECO:0000313" key="2">
    <source>
        <dbReference type="Proteomes" id="UP000317593"/>
    </source>
</evidence>
<dbReference type="Pfam" id="PF13692">
    <property type="entry name" value="Glyco_trans_1_4"/>
    <property type="match status" value="1"/>
</dbReference>
<protein>
    <submittedName>
        <fullName evidence="1">Glycosyltransferase involved in cell wall bisynthesis</fullName>
    </submittedName>
</protein>